<dbReference type="InterPro" id="IPR000424">
    <property type="entry name" value="Primosome_PriB/ssb"/>
</dbReference>
<comment type="caution">
    <text evidence="3">The sequence shown here is derived from an EMBL/GenBank/DDBJ whole genome shotgun (WGS) entry which is preliminary data.</text>
</comment>
<reference evidence="4" key="1">
    <citation type="submission" date="2021-02" db="EMBL/GenBank/DDBJ databases">
        <title>Leucobacter sp. CX169.</title>
        <authorList>
            <person name="Cheng Y."/>
        </authorList>
    </citation>
    <scope>NUCLEOTIDE SEQUENCE [LARGE SCALE GENOMIC DNA]</scope>
    <source>
        <strain evidence="4">JY899</strain>
    </source>
</reference>
<keyword evidence="4" id="KW-1185">Reference proteome</keyword>
<proteinExistence type="predicted"/>
<name>A0ABS2TEM0_9ACTO</name>
<organism evidence="3 4">
    <name type="scientific">Flaviflexus equikiangi</name>
    <dbReference type="NCBI Taxonomy" id="2758573"/>
    <lineage>
        <taxon>Bacteria</taxon>
        <taxon>Bacillati</taxon>
        <taxon>Actinomycetota</taxon>
        <taxon>Actinomycetes</taxon>
        <taxon>Actinomycetales</taxon>
        <taxon>Actinomycetaceae</taxon>
        <taxon>Flaviflexus</taxon>
    </lineage>
</organism>
<evidence type="ECO:0000256" key="1">
    <source>
        <dbReference type="ARBA" id="ARBA00023125"/>
    </source>
</evidence>
<dbReference type="RefSeq" id="WP_187996384.1">
    <property type="nucleotide sequence ID" value="NZ_JACEXG010000002.1"/>
</dbReference>
<dbReference type="Proteomes" id="UP000705983">
    <property type="component" value="Unassembled WGS sequence"/>
</dbReference>
<sequence>MNNEIYVSVMGFAGADAALIEREGNKPYSYFRLGSTSWRGGGDSREPVTQWFTIKTFGELARHCSSSIVKGTPVLVRGRLESETYQTKDDPSQSRTDQVIRADAVGVELGRGTVTYSRTPLMAEESAAF</sequence>
<keyword evidence="1 2" id="KW-0238">DNA-binding</keyword>
<protein>
    <submittedName>
        <fullName evidence="3">Single-stranded DNA-binding protein</fullName>
    </submittedName>
</protein>
<gene>
    <name evidence="3" type="ORF">JVW63_05100</name>
</gene>
<dbReference type="GO" id="GO:0003677">
    <property type="term" value="F:DNA binding"/>
    <property type="evidence" value="ECO:0007669"/>
    <property type="project" value="UniProtKB-KW"/>
</dbReference>
<dbReference type="CDD" id="cd04496">
    <property type="entry name" value="SSB_OBF"/>
    <property type="match status" value="1"/>
</dbReference>
<dbReference type="Pfam" id="PF00436">
    <property type="entry name" value="SSB"/>
    <property type="match status" value="1"/>
</dbReference>
<dbReference type="InterPro" id="IPR012340">
    <property type="entry name" value="NA-bd_OB-fold"/>
</dbReference>
<dbReference type="Gene3D" id="2.40.50.140">
    <property type="entry name" value="Nucleic acid-binding proteins"/>
    <property type="match status" value="1"/>
</dbReference>
<evidence type="ECO:0000256" key="2">
    <source>
        <dbReference type="PROSITE-ProRule" id="PRU00252"/>
    </source>
</evidence>
<accession>A0ABS2TEM0</accession>
<evidence type="ECO:0000313" key="4">
    <source>
        <dbReference type="Proteomes" id="UP000705983"/>
    </source>
</evidence>
<dbReference type="SUPFAM" id="SSF50249">
    <property type="entry name" value="Nucleic acid-binding proteins"/>
    <property type="match status" value="1"/>
</dbReference>
<evidence type="ECO:0000313" key="3">
    <source>
        <dbReference type="EMBL" id="MBM9433077.1"/>
    </source>
</evidence>
<dbReference type="PROSITE" id="PS50935">
    <property type="entry name" value="SSB"/>
    <property type="match status" value="1"/>
</dbReference>
<dbReference type="EMBL" id="JAFFJS010000002">
    <property type="protein sequence ID" value="MBM9433077.1"/>
    <property type="molecule type" value="Genomic_DNA"/>
</dbReference>